<dbReference type="EMBL" id="CAJVQB010024054">
    <property type="protein sequence ID" value="CAG8803220.1"/>
    <property type="molecule type" value="Genomic_DNA"/>
</dbReference>
<dbReference type="Proteomes" id="UP000789901">
    <property type="component" value="Unassembled WGS sequence"/>
</dbReference>
<comment type="caution">
    <text evidence="3">The sequence shown here is derived from an EMBL/GenBank/DDBJ whole genome shotgun (WGS) entry which is preliminary data.</text>
</comment>
<dbReference type="Gene3D" id="3.30.70.330">
    <property type="match status" value="1"/>
</dbReference>
<evidence type="ECO:0000313" key="3">
    <source>
        <dbReference type="EMBL" id="CAG8803220.1"/>
    </source>
</evidence>
<dbReference type="SUPFAM" id="SSF54928">
    <property type="entry name" value="RNA-binding domain, RBD"/>
    <property type="match status" value="1"/>
</dbReference>
<name>A0ABN7VW82_GIGMA</name>
<dbReference type="SMART" id="SM00360">
    <property type="entry name" value="RRM"/>
    <property type="match status" value="1"/>
</dbReference>
<organism evidence="3 4">
    <name type="scientific">Gigaspora margarita</name>
    <dbReference type="NCBI Taxonomy" id="4874"/>
    <lineage>
        <taxon>Eukaryota</taxon>
        <taxon>Fungi</taxon>
        <taxon>Fungi incertae sedis</taxon>
        <taxon>Mucoromycota</taxon>
        <taxon>Glomeromycotina</taxon>
        <taxon>Glomeromycetes</taxon>
        <taxon>Diversisporales</taxon>
        <taxon>Gigasporaceae</taxon>
        <taxon>Gigaspora</taxon>
    </lineage>
</organism>
<proteinExistence type="predicted"/>
<feature type="non-terminal residue" evidence="3">
    <location>
        <position position="1"/>
    </location>
</feature>
<gene>
    <name evidence="3" type="ORF">GMARGA_LOCUS23602</name>
</gene>
<sequence length="223" mass="25872">DLQFPFCQRYLSMNVQLINHNSQMSPLNSSCENCYVLTSQLVAKNETISSLQQHIIKLQKDLIFAQQELIRCNKTLKRLSCSSVTSSHNADTVSHRQQTTESKTCLSYFHEFNDGELSKNESCSGTVAFHKTERCLQNVVENIETLKIQEYKVWIGNFIPPITVQELKYRLEDEFGEVSSIEHHDPQPYAYVTFKDQDAFYKAIKMKRVYVQGIKINVEKPRH</sequence>
<dbReference type="InterPro" id="IPR035979">
    <property type="entry name" value="RBD_domain_sf"/>
</dbReference>
<evidence type="ECO:0000313" key="4">
    <source>
        <dbReference type="Proteomes" id="UP000789901"/>
    </source>
</evidence>
<dbReference type="Pfam" id="PF00076">
    <property type="entry name" value="RRM_1"/>
    <property type="match status" value="1"/>
</dbReference>
<dbReference type="InterPro" id="IPR012677">
    <property type="entry name" value="Nucleotide-bd_a/b_plait_sf"/>
</dbReference>
<keyword evidence="1" id="KW-0694">RNA-binding</keyword>
<protein>
    <submittedName>
        <fullName evidence="3">28059_t:CDS:1</fullName>
    </submittedName>
</protein>
<dbReference type="InterPro" id="IPR000504">
    <property type="entry name" value="RRM_dom"/>
</dbReference>
<evidence type="ECO:0000256" key="1">
    <source>
        <dbReference type="PROSITE-ProRule" id="PRU00176"/>
    </source>
</evidence>
<dbReference type="CDD" id="cd00590">
    <property type="entry name" value="RRM_SF"/>
    <property type="match status" value="1"/>
</dbReference>
<keyword evidence="4" id="KW-1185">Reference proteome</keyword>
<accession>A0ABN7VW82</accession>
<reference evidence="3 4" key="1">
    <citation type="submission" date="2021-06" db="EMBL/GenBank/DDBJ databases">
        <authorList>
            <person name="Kallberg Y."/>
            <person name="Tangrot J."/>
            <person name="Rosling A."/>
        </authorList>
    </citation>
    <scope>NUCLEOTIDE SEQUENCE [LARGE SCALE GENOMIC DNA]</scope>
    <source>
        <strain evidence="3 4">120-4 pot B 10/14</strain>
    </source>
</reference>
<evidence type="ECO:0000259" key="2">
    <source>
        <dbReference type="PROSITE" id="PS50102"/>
    </source>
</evidence>
<feature type="domain" description="RRM" evidence="2">
    <location>
        <begin position="151"/>
        <end position="223"/>
    </location>
</feature>
<dbReference type="PROSITE" id="PS50102">
    <property type="entry name" value="RRM"/>
    <property type="match status" value="1"/>
</dbReference>